<organism evidence="3 4">
    <name type="scientific">Vibrio rotiferianus</name>
    <dbReference type="NCBI Taxonomy" id="190895"/>
    <lineage>
        <taxon>Bacteria</taxon>
        <taxon>Pseudomonadati</taxon>
        <taxon>Pseudomonadota</taxon>
        <taxon>Gammaproteobacteria</taxon>
        <taxon>Vibrionales</taxon>
        <taxon>Vibrionaceae</taxon>
        <taxon>Vibrio</taxon>
    </lineage>
</organism>
<dbReference type="PANTHER" id="PTHR33121:SF79">
    <property type="entry name" value="CYCLIC DI-GMP PHOSPHODIESTERASE PDED-RELATED"/>
    <property type="match status" value="1"/>
</dbReference>
<dbReference type="Pfam" id="PF00563">
    <property type="entry name" value="EAL"/>
    <property type="match status" value="1"/>
</dbReference>
<dbReference type="EMBL" id="VTYN01000006">
    <property type="protein sequence ID" value="NOH47855.1"/>
    <property type="molecule type" value="Genomic_DNA"/>
</dbReference>
<dbReference type="SUPFAM" id="SSF141868">
    <property type="entry name" value="EAL domain-like"/>
    <property type="match status" value="1"/>
</dbReference>
<feature type="transmembrane region" description="Helical" evidence="1">
    <location>
        <begin position="162"/>
        <end position="182"/>
    </location>
</feature>
<name>A0A7Y3Z9B7_9VIBR</name>
<keyword evidence="1" id="KW-1133">Transmembrane helix</keyword>
<feature type="transmembrane region" description="Helical" evidence="1">
    <location>
        <begin position="203"/>
        <end position="220"/>
    </location>
</feature>
<protein>
    <submittedName>
        <fullName evidence="3">EAL domain-containing protein</fullName>
    </submittedName>
</protein>
<gene>
    <name evidence="3" type="ORF">F0262_07280</name>
</gene>
<dbReference type="PROSITE" id="PS50883">
    <property type="entry name" value="EAL"/>
    <property type="match status" value="1"/>
</dbReference>
<dbReference type="GO" id="GO:0071111">
    <property type="term" value="F:cyclic-guanylate-specific phosphodiesterase activity"/>
    <property type="evidence" value="ECO:0007669"/>
    <property type="project" value="InterPro"/>
</dbReference>
<accession>A0A7Y3Z9B7</accession>
<dbReference type="PANTHER" id="PTHR33121">
    <property type="entry name" value="CYCLIC DI-GMP PHOSPHODIESTERASE PDEF"/>
    <property type="match status" value="1"/>
</dbReference>
<dbReference type="AlphaFoldDB" id="A0A7Y3Z9B7"/>
<feature type="transmembrane region" description="Helical" evidence="1">
    <location>
        <begin position="65"/>
        <end position="81"/>
    </location>
</feature>
<dbReference type="InterPro" id="IPR035919">
    <property type="entry name" value="EAL_sf"/>
</dbReference>
<dbReference type="Proteomes" id="UP000572072">
    <property type="component" value="Unassembled WGS sequence"/>
</dbReference>
<proteinExistence type="predicted"/>
<dbReference type="Gene3D" id="3.20.20.450">
    <property type="entry name" value="EAL domain"/>
    <property type="match status" value="1"/>
</dbReference>
<dbReference type="SMART" id="SM00052">
    <property type="entry name" value="EAL"/>
    <property type="match status" value="1"/>
</dbReference>
<feature type="transmembrane region" description="Helical" evidence="1">
    <location>
        <begin position="12"/>
        <end position="35"/>
    </location>
</feature>
<dbReference type="CDD" id="cd01948">
    <property type="entry name" value="EAL"/>
    <property type="match status" value="1"/>
</dbReference>
<evidence type="ECO:0000313" key="3">
    <source>
        <dbReference type="EMBL" id="NOH47855.1"/>
    </source>
</evidence>
<keyword evidence="1" id="KW-0812">Transmembrane</keyword>
<comment type="caution">
    <text evidence="3">The sequence shown here is derived from an EMBL/GenBank/DDBJ whole genome shotgun (WGS) entry which is preliminary data.</text>
</comment>
<dbReference type="InterPro" id="IPR001633">
    <property type="entry name" value="EAL_dom"/>
</dbReference>
<evidence type="ECO:0000313" key="4">
    <source>
        <dbReference type="Proteomes" id="UP000572072"/>
    </source>
</evidence>
<evidence type="ECO:0000256" key="1">
    <source>
        <dbReference type="SAM" id="Phobius"/>
    </source>
</evidence>
<dbReference type="InterPro" id="IPR050706">
    <property type="entry name" value="Cyclic-di-GMP_PDE-like"/>
</dbReference>
<keyword evidence="1" id="KW-0472">Membrane</keyword>
<evidence type="ECO:0000259" key="2">
    <source>
        <dbReference type="PROSITE" id="PS50883"/>
    </source>
</evidence>
<sequence>MSINTSKYGVFSYVILSLFIVSMIFVSFGLSSLFVLEQDNFQIISIVGATALVSFLRYRSKAIPSVVLGLFFYYWLTGRGVQFSATYSLLLPIVPFVTAWLFHTYNDRALDKPASTRLSVFFLTAGCFYPLANTMMMLIVSGVIGSNYFDTHFLVYATLGGYLTQLLVMPTLYVATCLLTGTDQQRFIALDRSLRHSSNTDKRYLFWLFGSIGLLSLAAYAPSSFLLNTVSFCVILIVISGLSRHGIIQPLVIGSFATLLIIYDAIHAFNAGPYNQEKLLGLMIIVSVLVTLAYLLAGYSIKYYEMSQMQIQAERIDPYTELYNIAQLKEDVFTQSQSVLIYLDLTSTLSMLTGLGHEGKSQLIKQLSDYLSSRNEGINRCYRPPFSTGVISFTEMSEGIHCELYEVSRHLEKFQFYWQGTSVSLVNPVLHCARIYPTMDIEKVASVLCDQRAGYDETIHWVKLNSAHSDRVDKLNYIQQIFKNDQFELYCQPYKTLSPTANTPTSFEVLLRVINSDGSILAPADFFPLINQFGLETQLDRWVIDHTFLMLDAHVEDWTQIDYCSINLTAKTLGVPNLAEQIISKAAPLKIPLEKICFEIIESSALSNEQQAIETLTTLREAGCKIAIDDFGTGYASFEYLRRLPLDVLKIDGAFVKNLPYNETDRLIVSSICTVAREMKLQTVAEFVESEDHIQILSELGINYAQGYGVAKPMPLVACLKGMAKKGVKTVA</sequence>
<feature type="transmembrane region" description="Helical" evidence="1">
    <location>
        <begin position="281"/>
        <end position="301"/>
    </location>
</feature>
<feature type="transmembrane region" description="Helical" evidence="1">
    <location>
        <begin position="87"/>
        <end position="106"/>
    </location>
</feature>
<feature type="transmembrane region" description="Helical" evidence="1">
    <location>
        <begin position="41"/>
        <end position="58"/>
    </location>
</feature>
<feature type="domain" description="EAL" evidence="2">
    <location>
        <begin position="471"/>
        <end position="727"/>
    </location>
</feature>
<reference evidence="3 4" key="1">
    <citation type="submission" date="2019-08" db="EMBL/GenBank/DDBJ databases">
        <title>Draft genome sequencing and comparative genomics of hatchery-associated Vibrios.</title>
        <authorList>
            <person name="Kehlet-Delgado H."/>
            <person name="Mueller R.S."/>
        </authorList>
    </citation>
    <scope>NUCLEOTIDE SEQUENCE [LARGE SCALE GENOMIC DNA]</scope>
    <source>
        <strain evidence="3 4">00-78-3</strain>
    </source>
</reference>
<dbReference type="RefSeq" id="WP_171357502.1">
    <property type="nucleotide sequence ID" value="NZ_VTYN01000006.1"/>
</dbReference>
<feature type="transmembrane region" description="Helical" evidence="1">
    <location>
        <begin position="118"/>
        <end position="142"/>
    </location>
</feature>
<feature type="transmembrane region" description="Helical" evidence="1">
    <location>
        <begin position="250"/>
        <end position="269"/>
    </location>
</feature>